<feature type="compositionally biased region" description="Basic and acidic residues" evidence="1">
    <location>
        <begin position="201"/>
        <end position="214"/>
    </location>
</feature>
<dbReference type="STRING" id="1550231.SAMN05660662_2694"/>
<feature type="chain" id="PRO_5039560699" evidence="2">
    <location>
        <begin position="22"/>
        <end position="214"/>
    </location>
</feature>
<keyword evidence="4" id="KW-1185">Reference proteome</keyword>
<evidence type="ECO:0000313" key="3">
    <source>
        <dbReference type="EMBL" id="SDF60684.1"/>
    </source>
</evidence>
<evidence type="ECO:0000256" key="1">
    <source>
        <dbReference type="SAM" id="MobiDB-lite"/>
    </source>
</evidence>
<dbReference type="AlphaFoldDB" id="A0A1G7MGD0"/>
<dbReference type="PROSITE" id="PS51257">
    <property type="entry name" value="PROKAR_LIPOPROTEIN"/>
    <property type="match status" value="1"/>
</dbReference>
<dbReference type="EMBL" id="FNBT01000005">
    <property type="protein sequence ID" value="SDF60684.1"/>
    <property type="molecule type" value="Genomic_DNA"/>
</dbReference>
<dbReference type="Proteomes" id="UP000199406">
    <property type="component" value="Unassembled WGS sequence"/>
</dbReference>
<dbReference type="PANTHER" id="PTHR36302:SF1">
    <property type="entry name" value="COPPER CHAPERONE PCU(A)C"/>
    <property type="match status" value="1"/>
</dbReference>
<name>A0A1G7MGD0_9ACTN</name>
<dbReference type="InterPro" id="IPR058248">
    <property type="entry name" value="Lxx211020-like"/>
</dbReference>
<dbReference type="InterPro" id="IPR036182">
    <property type="entry name" value="PCuAC_sf"/>
</dbReference>
<reference evidence="4" key="1">
    <citation type="submission" date="2016-10" db="EMBL/GenBank/DDBJ databases">
        <authorList>
            <person name="Varghese N."/>
            <person name="Submissions S."/>
        </authorList>
    </citation>
    <scope>NUCLEOTIDE SEQUENCE [LARGE SCALE GENOMIC DNA]</scope>
    <source>
        <strain evidence="4">DSM 44268</strain>
    </source>
</reference>
<accession>A0A1G7MGD0</accession>
<dbReference type="Pfam" id="PF04314">
    <property type="entry name" value="PCuAC"/>
    <property type="match status" value="1"/>
</dbReference>
<sequence length="214" mass="22009">MTRALRAAIVGVALFSPVALSACSAGQVTQTATQERDKVGAMAQVGDITLRQVELAYPRGGSYDAGDDAELTMAIVNTGEEADTLVSVEGEGFSSAEITGSSAEVNTAGAPAGSTPVATADEIEIAPDTTVFVGSGDLSVTLTGLDDGLTVGQHIPLVLTFENAGEVEISATVSTPSREEERGEGFDFHHSEEEGGEGSEDIARERESEVGDED</sequence>
<dbReference type="PANTHER" id="PTHR36302">
    <property type="entry name" value="BLR7088 PROTEIN"/>
    <property type="match status" value="1"/>
</dbReference>
<feature type="signal peptide" evidence="2">
    <location>
        <begin position="1"/>
        <end position="21"/>
    </location>
</feature>
<evidence type="ECO:0000256" key="2">
    <source>
        <dbReference type="SAM" id="SignalP"/>
    </source>
</evidence>
<feature type="compositionally biased region" description="Basic and acidic residues" evidence="1">
    <location>
        <begin position="177"/>
        <end position="193"/>
    </location>
</feature>
<keyword evidence="2" id="KW-0732">Signal</keyword>
<organism evidence="3 4">
    <name type="scientific">Blastococcus aurantiacus</name>
    <dbReference type="NCBI Taxonomy" id="1550231"/>
    <lineage>
        <taxon>Bacteria</taxon>
        <taxon>Bacillati</taxon>
        <taxon>Actinomycetota</taxon>
        <taxon>Actinomycetes</taxon>
        <taxon>Geodermatophilales</taxon>
        <taxon>Geodermatophilaceae</taxon>
        <taxon>Blastococcus</taxon>
    </lineage>
</organism>
<dbReference type="RefSeq" id="WP_091767436.1">
    <property type="nucleotide sequence ID" value="NZ_FNBT01000005.1"/>
</dbReference>
<dbReference type="OrthoDB" id="5188566at2"/>
<evidence type="ECO:0000313" key="4">
    <source>
        <dbReference type="Proteomes" id="UP000199406"/>
    </source>
</evidence>
<proteinExistence type="predicted"/>
<gene>
    <name evidence="3" type="ORF">SAMN05660662_2694</name>
</gene>
<dbReference type="InterPro" id="IPR007410">
    <property type="entry name" value="LpqE-like"/>
</dbReference>
<dbReference type="SUPFAM" id="SSF110087">
    <property type="entry name" value="DR1885-like metal-binding protein"/>
    <property type="match status" value="1"/>
</dbReference>
<feature type="region of interest" description="Disordered" evidence="1">
    <location>
        <begin position="172"/>
        <end position="214"/>
    </location>
</feature>
<protein>
    <submittedName>
        <fullName evidence="3">Copper(I)-binding protein</fullName>
    </submittedName>
</protein>
<dbReference type="Gene3D" id="2.60.40.1890">
    <property type="entry name" value="PCu(A)C copper chaperone"/>
    <property type="match status" value="1"/>
</dbReference>